<keyword evidence="8" id="KW-0227">DNA damage</keyword>
<protein>
    <recommendedName>
        <fullName evidence="4">Methylated-DNA--protein-cysteine methyltransferase</fullName>
    </recommendedName>
    <alternativeName>
        <fullName evidence="12">6-O-methylguanine-DNA methyltransferase</fullName>
    </alternativeName>
    <alternativeName>
        <fullName evidence="13">O-6-methylguanine-DNA-alkyltransferase</fullName>
    </alternativeName>
</protein>
<comment type="similarity">
    <text evidence="3">Belongs to the MGMT family.</text>
</comment>
<dbReference type="GO" id="GO:0003908">
    <property type="term" value="F:methylated-DNA-[protein]-cysteine S-methyltransferase activity"/>
    <property type="evidence" value="ECO:0007669"/>
    <property type="project" value="UniProtKB-EC"/>
</dbReference>
<evidence type="ECO:0000256" key="6">
    <source>
        <dbReference type="ARBA" id="ARBA00022679"/>
    </source>
</evidence>
<evidence type="ECO:0000256" key="5">
    <source>
        <dbReference type="ARBA" id="ARBA00022603"/>
    </source>
</evidence>
<dbReference type="InterPro" id="IPR036217">
    <property type="entry name" value="MethylDNA_cys_MeTrfase_DNAb"/>
</dbReference>
<keyword evidence="11" id="KW-0234">DNA repair</keyword>
<evidence type="ECO:0000256" key="8">
    <source>
        <dbReference type="ARBA" id="ARBA00022763"/>
    </source>
</evidence>
<feature type="compositionally biased region" description="Polar residues" evidence="16">
    <location>
        <begin position="370"/>
        <end position="382"/>
    </location>
</feature>
<accession>A0A0G4M092</accession>
<evidence type="ECO:0000256" key="3">
    <source>
        <dbReference type="ARBA" id="ARBA00008711"/>
    </source>
</evidence>
<name>A0A0G4M092_VERLO</name>
<feature type="transmembrane region" description="Helical" evidence="17">
    <location>
        <begin position="173"/>
        <end position="196"/>
    </location>
</feature>
<feature type="region of interest" description="Disordered" evidence="16">
    <location>
        <begin position="951"/>
        <end position="974"/>
    </location>
</feature>
<dbReference type="Pfam" id="PF01035">
    <property type="entry name" value="DNA_binding_1"/>
    <property type="match status" value="1"/>
</dbReference>
<evidence type="ECO:0000256" key="2">
    <source>
        <dbReference type="ARBA" id="ARBA00004141"/>
    </source>
</evidence>
<dbReference type="PANTHER" id="PTHR33048:SF166">
    <property type="entry name" value="PTH11-LIKE INTEGRAL MEMBRANE PROTEIN"/>
    <property type="match status" value="1"/>
</dbReference>
<keyword evidence="6" id="KW-0808">Transferase</keyword>
<organism evidence="20 21">
    <name type="scientific">Verticillium longisporum</name>
    <name type="common">Verticillium dahliae var. longisporum</name>
    <dbReference type="NCBI Taxonomy" id="100787"/>
    <lineage>
        <taxon>Eukaryota</taxon>
        <taxon>Fungi</taxon>
        <taxon>Dikarya</taxon>
        <taxon>Ascomycota</taxon>
        <taxon>Pezizomycotina</taxon>
        <taxon>Sordariomycetes</taxon>
        <taxon>Hypocreomycetidae</taxon>
        <taxon>Glomerellales</taxon>
        <taxon>Plectosphaerellaceae</taxon>
        <taxon>Verticillium</taxon>
    </lineage>
</organism>
<keyword evidence="10 17" id="KW-0472">Membrane</keyword>
<evidence type="ECO:0000256" key="16">
    <source>
        <dbReference type="SAM" id="MobiDB-lite"/>
    </source>
</evidence>
<dbReference type="GO" id="GO:0016020">
    <property type="term" value="C:membrane"/>
    <property type="evidence" value="ECO:0007669"/>
    <property type="project" value="UniProtKB-SubCell"/>
</dbReference>
<feature type="compositionally biased region" description="Low complexity" evidence="16">
    <location>
        <begin position="483"/>
        <end position="495"/>
    </location>
</feature>
<dbReference type="Gene3D" id="2.170.150.70">
    <property type="match status" value="1"/>
</dbReference>
<evidence type="ECO:0000256" key="11">
    <source>
        <dbReference type="ARBA" id="ARBA00023204"/>
    </source>
</evidence>
<dbReference type="PROSITE" id="PS00374">
    <property type="entry name" value="MGMT"/>
    <property type="match status" value="1"/>
</dbReference>
<dbReference type="InterPro" id="IPR036388">
    <property type="entry name" value="WH-like_DNA-bd_sf"/>
</dbReference>
<evidence type="ECO:0000259" key="19">
    <source>
        <dbReference type="Pfam" id="PF20684"/>
    </source>
</evidence>
<dbReference type="Pfam" id="PF20684">
    <property type="entry name" value="Fung_rhodopsin"/>
    <property type="match status" value="1"/>
</dbReference>
<feature type="compositionally biased region" description="Basic and acidic residues" evidence="16">
    <location>
        <begin position="408"/>
        <end position="426"/>
    </location>
</feature>
<evidence type="ECO:0000256" key="14">
    <source>
        <dbReference type="ARBA" id="ARBA00038359"/>
    </source>
</evidence>
<evidence type="ECO:0000313" key="21">
    <source>
        <dbReference type="Proteomes" id="UP000044602"/>
    </source>
</evidence>
<dbReference type="PANTHER" id="PTHR33048">
    <property type="entry name" value="PTH11-LIKE INTEGRAL MEMBRANE PROTEIN (AFU_ORTHOLOGUE AFUA_5G11245)"/>
    <property type="match status" value="1"/>
</dbReference>
<comment type="subcellular location">
    <subcellularLocation>
        <location evidence="2">Membrane</location>
        <topology evidence="2">Multi-pass membrane protein</topology>
    </subcellularLocation>
</comment>
<feature type="transmembrane region" description="Helical" evidence="17">
    <location>
        <begin position="6"/>
        <end position="27"/>
    </location>
</feature>
<feature type="transmembrane region" description="Helical" evidence="17">
    <location>
        <begin position="208"/>
        <end position="228"/>
    </location>
</feature>
<feature type="compositionally biased region" description="Basic and acidic residues" evidence="16">
    <location>
        <begin position="466"/>
        <end position="480"/>
    </location>
</feature>
<feature type="domain" description="Methylated-DNA-[protein]-cysteine S-methyltransferase DNA binding" evidence="18">
    <location>
        <begin position="623"/>
        <end position="708"/>
    </location>
</feature>
<dbReference type="SUPFAM" id="SSF46767">
    <property type="entry name" value="Methylated DNA-protein cysteine methyltransferase, C-terminal domain"/>
    <property type="match status" value="1"/>
</dbReference>
<dbReference type="InterPro" id="IPR014048">
    <property type="entry name" value="MethylDNA_cys_MeTrfase_DNA-bd"/>
</dbReference>
<comment type="catalytic activity">
    <reaction evidence="1">
        <text>a 4-O-methyl-thymidine in DNA + L-cysteinyl-[protein] = a thymidine in DNA + S-methyl-L-cysteinyl-[protein]</text>
        <dbReference type="Rhea" id="RHEA:53428"/>
        <dbReference type="Rhea" id="RHEA-COMP:10131"/>
        <dbReference type="Rhea" id="RHEA-COMP:10132"/>
        <dbReference type="Rhea" id="RHEA-COMP:13555"/>
        <dbReference type="Rhea" id="RHEA-COMP:13556"/>
        <dbReference type="ChEBI" id="CHEBI:29950"/>
        <dbReference type="ChEBI" id="CHEBI:82612"/>
        <dbReference type="ChEBI" id="CHEBI:137386"/>
        <dbReference type="ChEBI" id="CHEBI:137387"/>
        <dbReference type="EC" id="2.1.1.63"/>
    </reaction>
</comment>
<feature type="domain" description="Rhodopsin" evidence="19">
    <location>
        <begin position="23"/>
        <end position="262"/>
    </location>
</feature>
<sequence length="974" mass="108396">MNHPTLIIIHWLFSWVALGIMVVRLIWRKVAKQAFNLGDYLTMAACVFVVARMGLIHMVLTWKTNNMPPAYRENHVFTLEEIHHREIGSKLSITARVVYSSYLWLQKLVLLDLYRRLLVKLPHEHIKVYSFLAVFLATWIACQVSTFIECKPIHLYWQVVPYPGTCVEAEAQLMTVGILNIVTDLMLILLPLPLVVAMQAAWRLKAQLYVLFLLGVFIIAITIVRLPISTLHKDSQLDRSTWASVELLVTAIVVNAPTMYGLYNNGRRANATSNADETGDTFGMATMGSMVRKTKIEADNMHDFESSPVGRSLGHIEGILQTRETIVTEYRETDRKARGYANLADETDNASTSSQKSILHPLSTSLAVNQPASQPWSCNQHPQHTHAISDVHTPATMGDRARSRSRSPRRDRDRSRERDRPRERKQGGGGGGGFRWKDKSSRTDDRSDDRRTLNRGYRNRSRSGSPRRDRDRDGNADRPPRRPAAAESSSGSGNRTRSPAAGEDRDKKKKKDKASRDKVAPAPSGGEEYIIVHVNDRLGTKVAIPCLASDPVKMFKIMVAARVGRKPHEILLKRQGERPFKDQLTLEDYGPAAAPKSKMTTYDTKDMGPQLDRIAASTRTTHEKRVWTALCQVPKGQVTTYAILAAHLGSSPRAVGNALRRNPFAPQVPCHRVVATGGKLGGFKGRWPRDGEGITLDEKRMLLRREGVKIDDAGRLNNMPFPKHAHTITGGCNCGAVRYRIAVPQYADRPPAFTLGPSPDLANPRTPRLPFTLACHCNDCRVASGNSSFEAIQTPAPQMTVSALPVGNGSDLPQSHTGRLVERPMTEDEVTASDADRPAYVPALDVLRPDVPGAEGTTLRFFHAFICDKDAASRSFCVRCGGPVAFHCRPQAEWFGPSFKQPEGWSDIFDVLLGTVDRHHLNKEDWLAVEHDQAWDEALCWNKAVLVKGRSPGARRHPSGALSDEVPEADLLRP</sequence>
<dbReference type="GO" id="GO:0006281">
    <property type="term" value="P:DNA repair"/>
    <property type="evidence" value="ECO:0007669"/>
    <property type="project" value="UniProtKB-KW"/>
</dbReference>
<dbReference type="InterPro" id="IPR052337">
    <property type="entry name" value="SAT4-like"/>
</dbReference>
<dbReference type="Proteomes" id="UP000044602">
    <property type="component" value="Unassembled WGS sequence"/>
</dbReference>
<dbReference type="Gene3D" id="1.10.10.10">
    <property type="entry name" value="Winged helix-like DNA-binding domain superfamily/Winged helix DNA-binding domain"/>
    <property type="match status" value="1"/>
</dbReference>
<dbReference type="STRING" id="100787.A0A0G4M092"/>
<feature type="transmembrane region" description="Helical" evidence="17">
    <location>
        <begin position="39"/>
        <end position="60"/>
    </location>
</feature>
<comment type="catalytic activity">
    <reaction evidence="15">
        <text>a 6-O-methyl-2'-deoxyguanosine in DNA + L-cysteinyl-[protein] = S-methyl-L-cysteinyl-[protein] + a 2'-deoxyguanosine in DNA</text>
        <dbReference type="Rhea" id="RHEA:24000"/>
        <dbReference type="Rhea" id="RHEA-COMP:10131"/>
        <dbReference type="Rhea" id="RHEA-COMP:10132"/>
        <dbReference type="Rhea" id="RHEA-COMP:11367"/>
        <dbReference type="Rhea" id="RHEA-COMP:11368"/>
        <dbReference type="ChEBI" id="CHEBI:29950"/>
        <dbReference type="ChEBI" id="CHEBI:82612"/>
        <dbReference type="ChEBI" id="CHEBI:85445"/>
        <dbReference type="ChEBI" id="CHEBI:85448"/>
        <dbReference type="EC" id="2.1.1.63"/>
    </reaction>
</comment>
<dbReference type="InterPro" id="IPR049326">
    <property type="entry name" value="Rhodopsin_dom_fungi"/>
</dbReference>
<proteinExistence type="inferred from homology"/>
<feature type="compositionally biased region" description="Basic and acidic residues" evidence="16">
    <location>
        <begin position="435"/>
        <end position="452"/>
    </location>
</feature>
<dbReference type="EMBL" id="CVQH01020507">
    <property type="protein sequence ID" value="CRK27728.1"/>
    <property type="molecule type" value="Genomic_DNA"/>
</dbReference>
<evidence type="ECO:0000313" key="20">
    <source>
        <dbReference type="EMBL" id="CRK27728.1"/>
    </source>
</evidence>
<dbReference type="CDD" id="cd06445">
    <property type="entry name" value="ATase"/>
    <property type="match status" value="1"/>
</dbReference>
<keyword evidence="9 17" id="KW-1133">Transmembrane helix</keyword>
<evidence type="ECO:0000256" key="1">
    <source>
        <dbReference type="ARBA" id="ARBA00001286"/>
    </source>
</evidence>
<feature type="transmembrane region" description="Helical" evidence="17">
    <location>
        <begin position="126"/>
        <end position="148"/>
    </location>
</feature>
<dbReference type="Gene3D" id="3.10.20.90">
    <property type="entry name" value="Phosphatidylinositol 3-kinase Catalytic Subunit, Chain A, domain 1"/>
    <property type="match status" value="1"/>
</dbReference>
<evidence type="ECO:0000256" key="4">
    <source>
        <dbReference type="ARBA" id="ARBA00015377"/>
    </source>
</evidence>
<reference evidence="20 21" key="1">
    <citation type="submission" date="2015-05" db="EMBL/GenBank/DDBJ databases">
        <authorList>
            <person name="Wang D.B."/>
            <person name="Wang M."/>
        </authorList>
    </citation>
    <scope>NUCLEOTIDE SEQUENCE [LARGE SCALE GENOMIC DNA]</scope>
    <source>
        <strain evidence="20">VL1</strain>
    </source>
</reference>
<dbReference type="InterPro" id="IPR029071">
    <property type="entry name" value="Ubiquitin-like_domsf"/>
</dbReference>
<evidence type="ECO:0000256" key="9">
    <source>
        <dbReference type="ARBA" id="ARBA00022989"/>
    </source>
</evidence>
<evidence type="ECO:0000256" key="12">
    <source>
        <dbReference type="ARBA" id="ARBA00030795"/>
    </source>
</evidence>
<dbReference type="SUPFAM" id="SSF51316">
    <property type="entry name" value="Mss4-like"/>
    <property type="match status" value="1"/>
</dbReference>
<evidence type="ECO:0000256" key="7">
    <source>
        <dbReference type="ARBA" id="ARBA00022692"/>
    </source>
</evidence>
<feature type="region of interest" description="Disordered" evidence="16">
    <location>
        <begin position="370"/>
        <end position="523"/>
    </location>
</feature>
<dbReference type="AlphaFoldDB" id="A0A0G4M092"/>
<evidence type="ECO:0000256" key="17">
    <source>
        <dbReference type="SAM" id="Phobius"/>
    </source>
</evidence>
<dbReference type="SUPFAM" id="SSF54236">
    <property type="entry name" value="Ubiquitin-like"/>
    <property type="match status" value="1"/>
</dbReference>
<dbReference type="InterPro" id="IPR001497">
    <property type="entry name" value="MethylDNA_cys_MeTrfase_AS"/>
</dbReference>
<evidence type="ECO:0000259" key="18">
    <source>
        <dbReference type="Pfam" id="PF01035"/>
    </source>
</evidence>
<evidence type="ECO:0000256" key="15">
    <source>
        <dbReference type="ARBA" id="ARBA00049348"/>
    </source>
</evidence>
<keyword evidence="7 17" id="KW-0812">Transmembrane</keyword>
<gene>
    <name evidence="20" type="ORF">BN1708_014944</name>
</gene>
<comment type="similarity">
    <text evidence="14">Belongs to the SAT4 family.</text>
</comment>
<evidence type="ECO:0000256" key="10">
    <source>
        <dbReference type="ARBA" id="ARBA00023136"/>
    </source>
</evidence>
<evidence type="ECO:0000256" key="13">
    <source>
        <dbReference type="ARBA" id="ARBA00031621"/>
    </source>
</evidence>
<dbReference type="NCBIfam" id="TIGR00589">
    <property type="entry name" value="ogt"/>
    <property type="match status" value="1"/>
</dbReference>
<dbReference type="GO" id="GO:0032259">
    <property type="term" value="P:methylation"/>
    <property type="evidence" value="ECO:0007669"/>
    <property type="project" value="UniProtKB-KW"/>
</dbReference>
<keyword evidence="21" id="KW-1185">Reference proteome</keyword>
<keyword evidence="5" id="KW-0489">Methyltransferase</keyword>
<dbReference type="InterPro" id="IPR011057">
    <property type="entry name" value="Mss4-like_sf"/>
</dbReference>
<feature type="transmembrane region" description="Helical" evidence="17">
    <location>
        <begin position="240"/>
        <end position="263"/>
    </location>
</feature>